<dbReference type="PROSITE" id="PS51365">
    <property type="entry name" value="RENAL_DIPEPTIDASE_2"/>
    <property type="match status" value="1"/>
</dbReference>
<keyword evidence="2" id="KW-0645">Protease</keyword>
<keyword evidence="2" id="KW-0224">Dipeptidase</keyword>
<dbReference type="PANTHER" id="PTHR10443:SF12">
    <property type="entry name" value="DIPEPTIDASE"/>
    <property type="match status" value="1"/>
</dbReference>
<dbReference type="AlphaFoldDB" id="A0ABD5M4H9"/>
<feature type="compositionally biased region" description="Basic and acidic residues" evidence="1">
    <location>
        <begin position="274"/>
        <end position="283"/>
    </location>
</feature>
<dbReference type="SUPFAM" id="SSF51556">
    <property type="entry name" value="Metallo-dependent hydrolases"/>
    <property type="match status" value="1"/>
</dbReference>
<evidence type="ECO:0000313" key="3">
    <source>
        <dbReference type="Proteomes" id="UP001567572"/>
    </source>
</evidence>
<dbReference type="Gene3D" id="3.20.20.140">
    <property type="entry name" value="Metal-dependent hydrolases"/>
    <property type="match status" value="1"/>
</dbReference>
<sequence>MPESKYFKLSTEERRRADRLHDESTVVDGLIATDAYLTDPEYRPHPSEGGIDGANFTVGSYRDSFESTLAQITEIRQLTDRVDAEVVETVADIDTAVGHKELAVVLGFQDTKPIGDDPWKLDLFAELGVRVVQLTYNEQNYVGAGCCEPEDTGLSSFGRDIVDQCNDRGVVVDLSHCGDRTTIEAIEHSADPVACTHVGARELCGAPGRNMTREQLEALADAGGVAGITFFPPLVKREEGSHRPAESTVDDVLDHVDYAVDVMGVEHVGIGTDLDDRSLDRGETPPTSALRHYRPTHPEIYGAGPTDVYDPYPKGIHRHTELRTLTRGLVDRGYSDEGIAKILGGNFLRLFEEVWVA</sequence>
<evidence type="ECO:0000256" key="1">
    <source>
        <dbReference type="SAM" id="MobiDB-lite"/>
    </source>
</evidence>
<comment type="caution">
    <text evidence="2">The sequence shown here is derived from an EMBL/GenBank/DDBJ whole genome shotgun (WGS) entry which is preliminary data.</text>
</comment>
<dbReference type="RefSeq" id="WP_371163206.1">
    <property type="nucleotide sequence ID" value="NZ_JBEDNX010000003.1"/>
</dbReference>
<evidence type="ECO:0000313" key="2">
    <source>
        <dbReference type="EMBL" id="MEZ3165164.1"/>
    </source>
</evidence>
<feature type="region of interest" description="Disordered" evidence="1">
    <location>
        <begin position="274"/>
        <end position="306"/>
    </location>
</feature>
<keyword evidence="3" id="KW-1185">Reference proteome</keyword>
<accession>A0ABD5M4H9</accession>
<keyword evidence="2" id="KW-0378">Hydrolase</keyword>
<reference evidence="2 3" key="1">
    <citation type="submission" date="2024-06" db="EMBL/GenBank/DDBJ databases">
        <title>Halorubrum miltondacostae sp. nov., a potential PHA producer isolated from an inland solar saltern in Rio Maior, Portugal.</title>
        <authorList>
            <person name="Albuquerque L."/>
            <person name="Viver T."/>
            <person name="Barroso C."/>
            <person name="Claudino R."/>
            <person name="Galvan M."/>
            <person name="Simoes G."/>
            <person name="Lobo Da Cunha A."/>
            <person name="Egas C."/>
        </authorList>
    </citation>
    <scope>NUCLEOTIDE SEQUENCE [LARGE SCALE GENOMIC DNA]</scope>
    <source>
        <strain evidence="2 3">RMP-11</strain>
    </source>
</reference>
<dbReference type="EC" id="3.4.13.-" evidence="2"/>
<dbReference type="InterPro" id="IPR032466">
    <property type="entry name" value="Metal_Hydrolase"/>
</dbReference>
<organism evidence="2 3">
    <name type="scientific">Halorubrum miltondacostae</name>
    <dbReference type="NCBI Taxonomy" id="3076378"/>
    <lineage>
        <taxon>Archaea</taxon>
        <taxon>Methanobacteriati</taxon>
        <taxon>Methanobacteriota</taxon>
        <taxon>Stenosarchaea group</taxon>
        <taxon>Halobacteria</taxon>
        <taxon>Halobacteriales</taxon>
        <taxon>Haloferacaceae</taxon>
        <taxon>Halorubrum</taxon>
    </lineage>
</organism>
<dbReference type="Proteomes" id="UP001567572">
    <property type="component" value="Unassembled WGS sequence"/>
</dbReference>
<name>A0ABD5M4H9_9EURY</name>
<dbReference type="GO" id="GO:0016805">
    <property type="term" value="F:dipeptidase activity"/>
    <property type="evidence" value="ECO:0007669"/>
    <property type="project" value="UniProtKB-KW"/>
</dbReference>
<proteinExistence type="predicted"/>
<dbReference type="PANTHER" id="PTHR10443">
    <property type="entry name" value="MICROSOMAL DIPEPTIDASE"/>
    <property type="match status" value="1"/>
</dbReference>
<protein>
    <submittedName>
        <fullName evidence="2">Membrane dipeptidase</fullName>
        <ecNumber evidence="2">3.4.13.-</ecNumber>
    </submittedName>
</protein>
<dbReference type="Pfam" id="PF01244">
    <property type="entry name" value="Peptidase_M19"/>
    <property type="match status" value="1"/>
</dbReference>
<gene>
    <name evidence="2" type="ORF">ABNG04_15050</name>
</gene>
<dbReference type="EMBL" id="JBEDNY010000006">
    <property type="protein sequence ID" value="MEZ3165164.1"/>
    <property type="molecule type" value="Genomic_DNA"/>
</dbReference>
<dbReference type="InterPro" id="IPR008257">
    <property type="entry name" value="Pept_M19"/>
</dbReference>